<proteinExistence type="predicted"/>
<name>A0ABR6Q3F2_9FLAO</name>
<evidence type="ECO:0000313" key="1">
    <source>
        <dbReference type="EMBL" id="MBB6332221.1"/>
    </source>
</evidence>
<dbReference type="RefSeq" id="WP_184558428.1">
    <property type="nucleotide sequence ID" value="NZ_JACHKS010000002.1"/>
</dbReference>
<accession>A0ABR6Q3F2</accession>
<protein>
    <submittedName>
        <fullName evidence="1">Uncharacterized protein</fullName>
    </submittedName>
</protein>
<evidence type="ECO:0000313" key="2">
    <source>
        <dbReference type="Proteomes" id="UP000587367"/>
    </source>
</evidence>
<dbReference type="EMBL" id="JACHKS010000002">
    <property type="protein sequence ID" value="MBB6332221.1"/>
    <property type="molecule type" value="Genomic_DNA"/>
</dbReference>
<keyword evidence="2" id="KW-1185">Reference proteome</keyword>
<organism evidence="1 2">
    <name type="scientific">Chryseobacterium sediminis</name>
    <dbReference type="NCBI Taxonomy" id="1679494"/>
    <lineage>
        <taxon>Bacteria</taxon>
        <taxon>Pseudomonadati</taxon>
        <taxon>Bacteroidota</taxon>
        <taxon>Flavobacteriia</taxon>
        <taxon>Flavobacteriales</taxon>
        <taxon>Weeksellaceae</taxon>
        <taxon>Chryseobacterium group</taxon>
        <taxon>Chryseobacterium</taxon>
    </lineage>
</organism>
<sequence length="292" mass="31518">MEWFCQCPVNGAVTGAVSGGLGQVFSASGFWGSVGSSAFVGAGTGGVSALLTGQNFLEGVLKGAVIGGAVAGLSYYSAKFFSTPLYSELTKAEYDALGIPDSGEALDPSIGTLRKMFKDTGWSEMKTGAKQFYVDHVTGPYIKKGDAYYNTETGADVYAYTRRNFWANNTSSISFSKASFASKIKLGFVMAHELGHSRLNTFSSLFNLRYDKTTSGYVPSTIPGTGSPGVSIDHAAIWGLERDFLQKNGLSELPEYFDNSSKMNSIFNQNILNSTTYKQFYEKIKILSVKIK</sequence>
<reference evidence="1 2" key="1">
    <citation type="submission" date="2020-08" db="EMBL/GenBank/DDBJ databases">
        <title>Functional genomics of gut bacteria from endangered species of beetles.</title>
        <authorList>
            <person name="Carlos-Shanley C."/>
        </authorList>
    </citation>
    <scope>NUCLEOTIDE SEQUENCE [LARGE SCALE GENOMIC DNA]</scope>
    <source>
        <strain evidence="1 2">S00068</strain>
    </source>
</reference>
<comment type="caution">
    <text evidence="1">The sequence shown here is derived from an EMBL/GenBank/DDBJ whole genome shotgun (WGS) entry which is preliminary data.</text>
</comment>
<dbReference type="Proteomes" id="UP000587367">
    <property type="component" value="Unassembled WGS sequence"/>
</dbReference>
<gene>
    <name evidence="1" type="ORF">HNP24_003213</name>
</gene>